<evidence type="ECO:0000313" key="3">
    <source>
        <dbReference type="Proteomes" id="UP000015105"/>
    </source>
</evidence>
<dbReference type="Proteomes" id="UP000015105">
    <property type="component" value="Chromosome 5D"/>
</dbReference>
<sequence>MSLRRRLAGVGGHFVLLRPGDEALGREAAVALPGAPPRPLARAYRLLVCGRCRGRYGRVGGWGVGGGVVVVVGRGGVAERAPALDAVEVGVVGVEVDPHRGLLQLRVLAEQAAVAVHERLQNLPKPKAESEDVPKEQAATTSLSSDSKFCR</sequence>
<dbReference type="AlphaFoldDB" id="A0A453LER7"/>
<reference evidence="2" key="4">
    <citation type="submission" date="2019-03" db="UniProtKB">
        <authorList>
            <consortium name="EnsemblPlants"/>
        </authorList>
    </citation>
    <scope>IDENTIFICATION</scope>
</reference>
<organism evidence="2 3">
    <name type="scientific">Aegilops tauschii subsp. strangulata</name>
    <name type="common">Goatgrass</name>
    <dbReference type="NCBI Taxonomy" id="200361"/>
    <lineage>
        <taxon>Eukaryota</taxon>
        <taxon>Viridiplantae</taxon>
        <taxon>Streptophyta</taxon>
        <taxon>Embryophyta</taxon>
        <taxon>Tracheophyta</taxon>
        <taxon>Spermatophyta</taxon>
        <taxon>Magnoliopsida</taxon>
        <taxon>Liliopsida</taxon>
        <taxon>Poales</taxon>
        <taxon>Poaceae</taxon>
        <taxon>BOP clade</taxon>
        <taxon>Pooideae</taxon>
        <taxon>Triticodae</taxon>
        <taxon>Triticeae</taxon>
        <taxon>Triticinae</taxon>
        <taxon>Aegilops</taxon>
    </lineage>
</organism>
<reference evidence="2" key="5">
    <citation type="journal article" date="2021" name="G3 (Bethesda)">
        <title>Aegilops tauschii genome assembly Aet v5.0 features greater sequence contiguity and improved annotation.</title>
        <authorList>
            <person name="Wang L."/>
            <person name="Zhu T."/>
            <person name="Rodriguez J.C."/>
            <person name="Deal K.R."/>
            <person name="Dubcovsky J."/>
            <person name="McGuire P.E."/>
            <person name="Lux T."/>
            <person name="Spannagl M."/>
            <person name="Mayer K.F.X."/>
            <person name="Baldrich P."/>
            <person name="Meyers B.C."/>
            <person name="Huo N."/>
            <person name="Gu Y.Q."/>
            <person name="Zhou H."/>
            <person name="Devos K.M."/>
            <person name="Bennetzen J.L."/>
            <person name="Unver T."/>
            <person name="Budak H."/>
            <person name="Gulick P.J."/>
            <person name="Galiba G."/>
            <person name="Kalapos B."/>
            <person name="Nelson D.R."/>
            <person name="Li P."/>
            <person name="You F.M."/>
            <person name="Luo M.C."/>
            <person name="Dvorak J."/>
        </authorList>
    </citation>
    <scope>NUCLEOTIDE SEQUENCE [LARGE SCALE GENOMIC DNA]</scope>
    <source>
        <strain evidence="2">cv. AL8/78</strain>
    </source>
</reference>
<reference evidence="2" key="3">
    <citation type="journal article" date="2017" name="Nature">
        <title>Genome sequence of the progenitor of the wheat D genome Aegilops tauschii.</title>
        <authorList>
            <person name="Luo M.C."/>
            <person name="Gu Y.Q."/>
            <person name="Puiu D."/>
            <person name="Wang H."/>
            <person name="Twardziok S.O."/>
            <person name="Deal K.R."/>
            <person name="Huo N."/>
            <person name="Zhu T."/>
            <person name="Wang L."/>
            <person name="Wang Y."/>
            <person name="McGuire P.E."/>
            <person name="Liu S."/>
            <person name="Long H."/>
            <person name="Ramasamy R.K."/>
            <person name="Rodriguez J.C."/>
            <person name="Van S.L."/>
            <person name="Yuan L."/>
            <person name="Wang Z."/>
            <person name="Xia Z."/>
            <person name="Xiao L."/>
            <person name="Anderson O.D."/>
            <person name="Ouyang S."/>
            <person name="Liang Y."/>
            <person name="Zimin A.V."/>
            <person name="Pertea G."/>
            <person name="Qi P."/>
            <person name="Bennetzen J.L."/>
            <person name="Dai X."/>
            <person name="Dawson M.W."/>
            <person name="Muller H.G."/>
            <person name="Kugler K."/>
            <person name="Rivarola-Duarte L."/>
            <person name="Spannagl M."/>
            <person name="Mayer K.F.X."/>
            <person name="Lu F.H."/>
            <person name="Bevan M.W."/>
            <person name="Leroy P."/>
            <person name="Li P."/>
            <person name="You F.M."/>
            <person name="Sun Q."/>
            <person name="Liu Z."/>
            <person name="Lyons E."/>
            <person name="Wicker T."/>
            <person name="Salzberg S.L."/>
            <person name="Devos K.M."/>
            <person name="Dvorak J."/>
        </authorList>
    </citation>
    <scope>NUCLEOTIDE SEQUENCE [LARGE SCALE GENOMIC DNA]</scope>
    <source>
        <strain evidence="2">cv. AL8/78</strain>
    </source>
</reference>
<reference evidence="3" key="2">
    <citation type="journal article" date="2017" name="Nat. Plants">
        <title>The Aegilops tauschii genome reveals multiple impacts of transposons.</title>
        <authorList>
            <person name="Zhao G."/>
            <person name="Zou C."/>
            <person name="Li K."/>
            <person name="Wang K."/>
            <person name="Li T."/>
            <person name="Gao L."/>
            <person name="Zhang X."/>
            <person name="Wang H."/>
            <person name="Yang Z."/>
            <person name="Liu X."/>
            <person name="Jiang W."/>
            <person name="Mao L."/>
            <person name="Kong X."/>
            <person name="Jiao Y."/>
            <person name="Jia J."/>
        </authorList>
    </citation>
    <scope>NUCLEOTIDE SEQUENCE [LARGE SCALE GENOMIC DNA]</scope>
    <source>
        <strain evidence="3">cv. AL8/78</strain>
    </source>
</reference>
<evidence type="ECO:0000313" key="2">
    <source>
        <dbReference type="EnsemblPlants" id="AET5Gv20736000.1"/>
    </source>
</evidence>
<feature type="region of interest" description="Disordered" evidence="1">
    <location>
        <begin position="123"/>
        <end position="151"/>
    </location>
</feature>
<keyword evidence="3" id="KW-1185">Reference proteome</keyword>
<protein>
    <submittedName>
        <fullName evidence="2">Uncharacterized protein</fullName>
    </submittedName>
</protein>
<reference evidence="3" key="1">
    <citation type="journal article" date="2014" name="Science">
        <title>Ancient hybridizations among the ancestral genomes of bread wheat.</title>
        <authorList>
            <consortium name="International Wheat Genome Sequencing Consortium,"/>
            <person name="Marcussen T."/>
            <person name="Sandve S.R."/>
            <person name="Heier L."/>
            <person name="Spannagl M."/>
            <person name="Pfeifer M."/>
            <person name="Jakobsen K.S."/>
            <person name="Wulff B.B."/>
            <person name="Steuernagel B."/>
            <person name="Mayer K.F."/>
            <person name="Olsen O.A."/>
        </authorList>
    </citation>
    <scope>NUCLEOTIDE SEQUENCE [LARGE SCALE GENOMIC DNA]</scope>
    <source>
        <strain evidence="3">cv. AL8/78</strain>
    </source>
</reference>
<name>A0A453LER7_AEGTS</name>
<accession>A0A453LER7</accession>
<feature type="compositionally biased region" description="Polar residues" evidence="1">
    <location>
        <begin position="138"/>
        <end position="151"/>
    </location>
</feature>
<dbReference type="Gramene" id="AET5Gv20736000.1">
    <property type="protein sequence ID" value="AET5Gv20736000.1"/>
    <property type="gene ID" value="AET5Gv20736000"/>
</dbReference>
<feature type="compositionally biased region" description="Basic and acidic residues" evidence="1">
    <location>
        <begin position="123"/>
        <end position="135"/>
    </location>
</feature>
<dbReference type="EnsemblPlants" id="AET5Gv20736000.1">
    <property type="protein sequence ID" value="AET5Gv20736000.1"/>
    <property type="gene ID" value="AET5Gv20736000"/>
</dbReference>
<proteinExistence type="predicted"/>
<evidence type="ECO:0000256" key="1">
    <source>
        <dbReference type="SAM" id="MobiDB-lite"/>
    </source>
</evidence>